<accession>A0A8J3SLE3</accession>
<name>A0A8J3SLE3_9ACTN</name>
<evidence type="ECO:0000313" key="3">
    <source>
        <dbReference type="Proteomes" id="UP000619788"/>
    </source>
</evidence>
<dbReference type="AlphaFoldDB" id="A0A8J3SLE3"/>
<organism evidence="2 3">
    <name type="scientific">Planobispora siamensis</name>
    <dbReference type="NCBI Taxonomy" id="936338"/>
    <lineage>
        <taxon>Bacteria</taxon>
        <taxon>Bacillati</taxon>
        <taxon>Actinomycetota</taxon>
        <taxon>Actinomycetes</taxon>
        <taxon>Streptosporangiales</taxon>
        <taxon>Streptosporangiaceae</taxon>
        <taxon>Planobispora</taxon>
    </lineage>
</organism>
<sequence length="188" mass="19639">MTTRLPIDAMNAETPVIRSVGRTPSRLSTGHLRPEPAGLPPATETAAVHPSKAVISVVGLTAHSVTAPGPEQGRRGAAQRTDGRGARWRVRRAGPITPAGEAGSVLRLTTGDGPGGYLPVRRKRPAGRPYRHHPTGVTIAPPRPARTRTRTRTEEGRSPCPRTGSDSALPGGSPPYVTAAPGRTTPDS</sequence>
<proteinExistence type="predicted"/>
<evidence type="ECO:0000256" key="1">
    <source>
        <dbReference type="SAM" id="MobiDB-lite"/>
    </source>
</evidence>
<dbReference type="EMBL" id="BOOJ01000042">
    <property type="protein sequence ID" value="GIH94494.1"/>
    <property type="molecule type" value="Genomic_DNA"/>
</dbReference>
<reference evidence="2 3" key="1">
    <citation type="submission" date="2021-01" db="EMBL/GenBank/DDBJ databases">
        <title>Whole genome shotgun sequence of Planobispora siamensis NBRC 107568.</title>
        <authorList>
            <person name="Komaki H."/>
            <person name="Tamura T."/>
        </authorList>
    </citation>
    <scope>NUCLEOTIDE SEQUENCE [LARGE SCALE GENOMIC DNA]</scope>
    <source>
        <strain evidence="2 3">NBRC 107568</strain>
    </source>
</reference>
<feature type="region of interest" description="Disordered" evidence="1">
    <location>
        <begin position="65"/>
        <end position="188"/>
    </location>
</feature>
<keyword evidence="3" id="KW-1185">Reference proteome</keyword>
<feature type="region of interest" description="Disordered" evidence="1">
    <location>
        <begin position="15"/>
        <end position="44"/>
    </location>
</feature>
<dbReference type="Proteomes" id="UP000619788">
    <property type="component" value="Unassembled WGS sequence"/>
</dbReference>
<evidence type="ECO:0000313" key="2">
    <source>
        <dbReference type="EMBL" id="GIH94494.1"/>
    </source>
</evidence>
<protein>
    <submittedName>
        <fullName evidence="2">Uncharacterized protein</fullName>
    </submittedName>
</protein>
<gene>
    <name evidence="2" type="ORF">Psi01_51240</name>
</gene>
<comment type="caution">
    <text evidence="2">The sequence shown here is derived from an EMBL/GenBank/DDBJ whole genome shotgun (WGS) entry which is preliminary data.</text>
</comment>
<feature type="compositionally biased region" description="Basic residues" evidence="1">
    <location>
        <begin position="120"/>
        <end position="134"/>
    </location>
</feature>